<dbReference type="PANTHER" id="PTHR43780:SF2">
    <property type="entry name" value="1-AMINOCYCLOPROPANE-1-CARBOXYLATE DEAMINASE-RELATED"/>
    <property type="match status" value="1"/>
</dbReference>
<dbReference type="PIRSF" id="PIRSF006278">
    <property type="entry name" value="ACCD_DCysDesulf"/>
    <property type="match status" value="1"/>
</dbReference>
<dbReference type="InterPro" id="IPR036052">
    <property type="entry name" value="TrpB-like_PALP_sf"/>
</dbReference>
<dbReference type="Proteomes" id="UP001519332">
    <property type="component" value="Unassembled WGS sequence"/>
</dbReference>
<sequence length="337" mass="34606">MPIDLNDQPRIALGHWPTPLEDCPRLSEALGGPRILVKRDDVNGLGAGGNKLRKLEFLLGAALADGADTIITFGAVQTNHGRQTAAACARLGLRCELVLTKAVPMSGAAYEQSGNILLDGLYGANVHLCADGDESVAAYERIVETAAAEGRKTATLPVGGSNAVGVLGYVAAVAELRAQLGDLHVDRIVVAVGSAGTAAGLAAGISLSDWPVQLNGACISHTVAESEADIRRLVDETGALLGTPIANLGHVLLDDSAVGPGYGVPTPQMWDALRLFARTEGITLDPVYSGKAAASLVEAVGTGAIGADETIVFVHTGGLPGLFAYAPELVRLSEIPE</sequence>
<dbReference type="EMBL" id="JAGINW010000001">
    <property type="protein sequence ID" value="MBP2325853.1"/>
    <property type="molecule type" value="Genomic_DNA"/>
</dbReference>
<evidence type="ECO:0000256" key="1">
    <source>
        <dbReference type="ARBA" id="ARBA00001933"/>
    </source>
</evidence>
<dbReference type="SUPFAM" id="SSF53686">
    <property type="entry name" value="Tryptophan synthase beta subunit-like PLP-dependent enzymes"/>
    <property type="match status" value="1"/>
</dbReference>
<dbReference type="InterPro" id="IPR027278">
    <property type="entry name" value="ACCD_DCysDesulf"/>
</dbReference>
<keyword evidence="3" id="KW-0663">Pyridoxal phosphate</keyword>
<proteinExistence type="inferred from homology"/>
<comment type="caution">
    <text evidence="5">The sequence shown here is derived from an EMBL/GenBank/DDBJ whole genome shotgun (WGS) entry which is preliminary data.</text>
</comment>
<evidence type="ECO:0000256" key="2">
    <source>
        <dbReference type="ARBA" id="ARBA00008639"/>
    </source>
</evidence>
<keyword evidence="5" id="KW-0456">Lyase</keyword>
<protein>
    <submittedName>
        <fullName evidence="5">D-cysteine desulfhydrase</fullName>
        <ecNumber evidence="5">4.4.1.15</ecNumber>
    </submittedName>
</protein>
<evidence type="ECO:0000259" key="4">
    <source>
        <dbReference type="Pfam" id="PF00291"/>
    </source>
</evidence>
<name>A0ABS4TPI3_9PSEU</name>
<dbReference type="EC" id="4.4.1.15" evidence="5"/>
<dbReference type="RefSeq" id="WP_209642997.1">
    <property type="nucleotide sequence ID" value="NZ_JAGINW010000001.1"/>
</dbReference>
<dbReference type="Pfam" id="PF00291">
    <property type="entry name" value="PALP"/>
    <property type="match status" value="1"/>
</dbReference>
<dbReference type="PANTHER" id="PTHR43780">
    <property type="entry name" value="1-AMINOCYCLOPROPANE-1-CARBOXYLATE DEAMINASE-RELATED"/>
    <property type="match status" value="1"/>
</dbReference>
<organism evidence="5 6">
    <name type="scientific">Kibdelosporangium banguiense</name>
    <dbReference type="NCBI Taxonomy" id="1365924"/>
    <lineage>
        <taxon>Bacteria</taxon>
        <taxon>Bacillati</taxon>
        <taxon>Actinomycetota</taxon>
        <taxon>Actinomycetes</taxon>
        <taxon>Pseudonocardiales</taxon>
        <taxon>Pseudonocardiaceae</taxon>
        <taxon>Kibdelosporangium</taxon>
    </lineage>
</organism>
<accession>A0ABS4TPI3</accession>
<comment type="similarity">
    <text evidence="2">Belongs to the ACC deaminase/D-cysteine desulfhydrase family.</text>
</comment>
<dbReference type="Gene3D" id="3.40.50.1100">
    <property type="match status" value="2"/>
</dbReference>
<evidence type="ECO:0000313" key="6">
    <source>
        <dbReference type="Proteomes" id="UP001519332"/>
    </source>
</evidence>
<dbReference type="InterPro" id="IPR001926">
    <property type="entry name" value="TrpB-like_PALP"/>
</dbReference>
<reference evidence="5 6" key="1">
    <citation type="submission" date="2021-03" db="EMBL/GenBank/DDBJ databases">
        <title>Sequencing the genomes of 1000 actinobacteria strains.</title>
        <authorList>
            <person name="Klenk H.-P."/>
        </authorList>
    </citation>
    <scope>NUCLEOTIDE SEQUENCE [LARGE SCALE GENOMIC DNA]</scope>
    <source>
        <strain evidence="5 6">DSM 46670</strain>
    </source>
</reference>
<feature type="domain" description="Tryptophan synthase beta chain-like PALP" evidence="4">
    <location>
        <begin position="12"/>
        <end position="317"/>
    </location>
</feature>
<evidence type="ECO:0000256" key="3">
    <source>
        <dbReference type="ARBA" id="ARBA00022898"/>
    </source>
</evidence>
<keyword evidence="6" id="KW-1185">Reference proteome</keyword>
<dbReference type="GO" id="GO:0019148">
    <property type="term" value="F:D-cysteine desulfhydrase activity"/>
    <property type="evidence" value="ECO:0007669"/>
    <property type="project" value="UniProtKB-EC"/>
</dbReference>
<evidence type="ECO:0000313" key="5">
    <source>
        <dbReference type="EMBL" id="MBP2325853.1"/>
    </source>
</evidence>
<comment type="cofactor">
    <cofactor evidence="1">
        <name>pyridoxal 5'-phosphate</name>
        <dbReference type="ChEBI" id="CHEBI:597326"/>
    </cofactor>
</comment>
<gene>
    <name evidence="5" type="ORF">JOF56_006238</name>
</gene>